<dbReference type="Proteomes" id="UP000011682">
    <property type="component" value="Unassembled WGS sequence"/>
</dbReference>
<comment type="caution">
    <text evidence="3">The sequence shown here is derived from an EMBL/GenBank/DDBJ whole genome shotgun (WGS) entry which is preliminary data.</text>
</comment>
<feature type="domain" description="Novel STAND NTPase 1" evidence="2">
    <location>
        <begin position="384"/>
        <end position="608"/>
    </location>
</feature>
<dbReference type="Gene3D" id="3.40.50.300">
    <property type="entry name" value="P-loop containing nucleotide triphosphate hydrolases"/>
    <property type="match status" value="1"/>
</dbReference>
<proteinExistence type="predicted"/>
<dbReference type="EMBL" id="ANAH02000001">
    <property type="protein sequence ID" value="EPX65003.1"/>
    <property type="molecule type" value="Genomic_DNA"/>
</dbReference>
<dbReference type="SUPFAM" id="SSF52540">
    <property type="entry name" value="P-loop containing nucleoside triphosphate hydrolases"/>
    <property type="match status" value="1"/>
</dbReference>
<accession>S9R7H8</accession>
<keyword evidence="4" id="KW-1185">Reference proteome</keyword>
<evidence type="ECO:0000259" key="2">
    <source>
        <dbReference type="Pfam" id="PF20703"/>
    </source>
</evidence>
<evidence type="ECO:0000313" key="4">
    <source>
        <dbReference type="Proteomes" id="UP000011682"/>
    </source>
</evidence>
<dbReference type="InterPro" id="IPR027417">
    <property type="entry name" value="P-loop_NTPase"/>
</dbReference>
<dbReference type="RefSeq" id="WP_020917726.1">
    <property type="nucleotide sequence ID" value="NZ_ANAH02000001.1"/>
</dbReference>
<dbReference type="InterPro" id="IPR049052">
    <property type="entry name" value="nSTAND1"/>
</dbReference>
<dbReference type="eggNOG" id="COG1672">
    <property type="taxonomic scope" value="Bacteria"/>
</dbReference>
<protein>
    <recommendedName>
        <fullName evidence="2">Novel STAND NTPase 1 domain-containing protein</fullName>
    </recommendedName>
</protein>
<reference evidence="3" key="1">
    <citation type="submission" date="2013-05" db="EMBL/GenBank/DDBJ databases">
        <title>Genome assembly of Cystobacter fuscus DSM 2262.</title>
        <authorList>
            <person name="Sharma G."/>
            <person name="Khatri I."/>
            <person name="Kaur C."/>
            <person name="Mayilraj S."/>
            <person name="Subramanian S."/>
        </authorList>
    </citation>
    <scope>NUCLEOTIDE SEQUENCE [LARGE SCALE GENOMIC DNA]</scope>
    <source>
        <strain evidence="3">DSM 2262</strain>
    </source>
</reference>
<gene>
    <name evidence="3" type="ORF">D187_000428</name>
</gene>
<organism evidence="3 4">
    <name type="scientific">Cystobacter fuscus (strain ATCC 25194 / DSM 2262 / NBRC 100088 / M29)</name>
    <dbReference type="NCBI Taxonomy" id="1242864"/>
    <lineage>
        <taxon>Bacteria</taxon>
        <taxon>Pseudomonadati</taxon>
        <taxon>Myxococcota</taxon>
        <taxon>Myxococcia</taxon>
        <taxon>Myxococcales</taxon>
        <taxon>Cystobacterineae</taxon>
        <taxon>Archangiaceae</taxon>
        <taxon>Cystobacter</taxon>
    </lineage>
</organism>
<dbReference type="AlphaFoldDB" id="S9R7H8"/>
<dbReference type="Pfam" id="PF20703">
    <property type="entry name" value="nSTAND1"/>
    <property type="match status" value="1"/>
</dbReference>
<sequence length="727" mass="81078">MPLRVGLSYLRPEGAPFPDSSKTRLRLVIKLVHAFGEGPTVAIPLQLKTPELKLEQEPRIEDKVLTVILKNTGTQSTGQLVIRGAFGPPSSTPRTEQTSNAQAPVQREQTLVLGPGQQERVPFAIPEALLPLDSISFQLTANYERWPREWSFSAPEVRAPVPYALYGALLLGAMLLVSGVYYARVYRHPVVVQAAATPALLRTYPLGDTERADLALRRARRRDATLTAASIPLLRWERLLRGARHPSEVAAAFTEALGARLGAPLGERAWALELPPLRLRFTRQTALLVLDGPRVESGEAQRMMTDVFQDGRGPSQVLVLDRTQAQNASQVFKELPQVRAVALSADRLRDLLLAENPSRLLESSIAEQVAVSELSPYQVSGGVKDDHLFFGREREVRVIADRTLRNFFVVGQRQMGKSSLLLAVQRRLQARPNVDVRYTVLDGADLHDRLAREQKDFAAGNSLPAFMDLAAGTTSRPRLWLIDEADEFIKADARAGYPVVQAMRALSEEGRAYFVLAGFWDLYRAVVLNERQPLRNFGEHLRLEPLDARSALALVTEPLAALGLPWDAPTTPEHLLQQAGCRANLLVLACKALVETLPPEAHVLTRAHLERVLHEDKDLRDQCRRWRGDHPLHRAVVRQALLLERPTREEVRQALKARGANISSVDFDEAMDHRELSYVLVPDGEGRLYCPVPLMRRYIESERGLETGLAEDLDDLRRGFSEVPPPA</sequence>
<feature type="compositionally biased region" description="Polar residues" evidence="1">
    <location>
        <begin position="92"/>
        <end position="104"/>
    </location>
</feature>
<name>S9R7H8_CYSF2</name>
<evidence type="ECO:0000313" key="3">
    <source>
        <dbReference type="EMBL" id="EPX65003.1"/>
    </source>
</evidence>
<evidence type="ECO:0000256" key="1">
    <source>
        <dbReference type="SAM" id="MobiDB-lite"/>
    </source>
</evidence>
<feature type="region of interest" description="Disordered" evidence="1">
    <location>
        <begin position="81"/>
        <end position="104"/>
    </location>
</feature>